<accession>A0ABR4HKR3</accession>
<sequence length="67" mass="7342">MSALTGTCLQHEAKHRTSLVPATRHSSPLFGLLDDIGMRSTQLDLALMYLLITYSPCEPLSHMVLGT</sequence>
<protein>
    <submittedName>
        <fullName evidence="1">Uncharacterized protein</fullName>
    </submittedName>
</protein>
<dbReference type="EMBL" id="JBFXLS010000105">
    <property type="protein sequence ID" value="KAL2816068.1"/>
    <property type="molecule type" value="Genomic_DNA"/>
</dbReference>
<comment type="caution">
    <text evidence="1">The sequence shown here is derived from an EMBL/GenBank/DDBJ whole genome shotgun (WGS) entry which is preliminary data.</text>
</comment>
<organism evidence="1 2">
    <name type="scientific">Aspergillus cavernicola</name>
    <dbReference type="NCBI Taxonomy" id="176166"/>
    <lineage>
        <taxon>Eukaryota</taxon>
        <taxon>Fungi</taxon>
        <taxon>Dikarya</taxon>
        <taxon>Ascomycota</taxon>
        <taxon>Pezizomycotina</taxon>
        <taxon>Eurotiomycetes</taxon>
        <taxon>Eurotiomycetidae</taxon>
        <taxon>Eurotiales</taxon>
        <taxon>Aspergillaceae</taxon>
        <taxon>Aspergillus</taxon>
        <taxon>Aspergillus subgen. Nidulantes</taxon>
    </lineage>
</organism>
<dbReference type="Proteomes" id="UP001610335">
    <property type="component" value="Unassembled WGS sequence"/>
</dbReference>
<gene>
    <name evidence="1" type="ORF">BDW59DRAFT_166534</name>
</gene>
<proteinExistence type="predicted"/>
<evidence type="ECO:0000313" key="2">
    <source>
        <dbReference type="Proteomes" id="UP001610335"/>
    </source>
</evidence>
<evidence type="ECO:0000313" key="1">
    <source>
        <dbReference type="EMBL" id="KAL2816068.1"/>
    </source>
</evidence>
<reference evidence="1 2" key="1">
    <citation type="submission" date="2024-07" db="EMBL/GenBank/DDBJ databases">
        <title>Section-level genome sequencing and comparative genomics of Aspergillus sections Usti and Cavernicolus.</title>
        <authorList>
            <consortium name="Lawrence Berkeley National Laboratory"/>
            <person name="Nybo J.L."/>
            <person name="Vesth T.C."/>
            <person name="Theobald S."/>
            <person name="Frisvad J.C."/>
            <person name="Larsen T.O."/>
            <person name="Kjaerboelling I."/>
            <person name="Rothschild-Mancinelli K."/>
            <person name="Lyhne E.K."/>
            <person name="Kogle M.E."/>
            <person name="Barry K."/>
            <person name="Clum A."/>
            <person name="Na H."/>
            <person name="Ledsgaard L."/>
            <person name="Lin J."/>
            <person name="Lipzen A."/>
            <person name="Kuo A."/>
            <person name="Riley R."/>
            <person name="Mondo S."/>
            <person name="LaButti K."/>
            <person name="Haridas S."/>
            <person name="Pangalinan J."/>
            <person name="Salamov A.A."/>
            <person name="Simmons B.A."/>
            <person name="Magnuson J.K."/>
            <person name="Chen J."/>
            <person name="Drula E."/>
            <person name="Henrissat B."/>
            <person name="Wiebenga A."/>
            <person name="Lubbers R.J."/>
            <person name="Gomes A.C."/>
            <person name="Makela M.R."/>
            <person name="Stajich J."/>
            <person name="Grigoriev I.V."/>
            <person name="Mortensen U.H."/>
            <person name="De vries R.P."/>
            <person name="Baker S.E."/>
            <person name="Andersen M.R."/>
        </authorList>
    </citation>
    <scope>NUCLEOTIDE SEQUENCE [LARGE SCALE GENOMIC DNA]</scope>
    <source>
        <strain evidence="1 2">CBS 600.67</strain>
    </source>
</reference>
<keyword evidence="2" id="KW-1185">Reference proteome</keyword>
<name>A0ABR4HKR3_9EURO</name>